<protein>
    <submittedName>
        <fullName evidence="6">Ribosome assembly factor SBDS</fullName>
    </submittedName>
</protein>
<dbReference type="GO" id="GO:0042256">
    <property type="term" value="P:cytosolic ribosome assembly"/>
    <property type="evidence" value="ECO:0007669"/>
    <property type="project" value="InterPro"/>
</dbReference>
<dbReference type="InterPro" id="IPR019783">
    <property type="entry name" value="SDO1/SBDS_N"/>
</dbReference>
<organism evidence="6 7">
    <name type="scientific">Acidianus ambivalens</name>
    <name type="common">Desulfurolobus ambivalens</name>
    <dbReference type="NCBI Taxonomy" id="2283"/>
    <lineage>
        <taxon>Archaea</taxon>
        <taxon>Thermoproteota</taxon>
        <taxon>Thermoprotei</taxon>
        <taxon>Sulfolobales</taxon>
        <taxon>Sulfolobaceae</taxon>
        <taxon>Acidianus</taxon>
    </lineage>
</organism>
<dbReference type="InterPro" id="IPR018978">
    <property type="entry name" value="SDO1/SBDS_central"/>
</dbReference>
<dbReference type="Gene3D" id="3.30.70.240">
    <property type="match status" value="1"/>
</dbReference>
<dbReference type="InterPro" id="IPR035647">
    <property type="entry name" value="EFG_III/V"/>
</dbReference>
<dbReference type="NCBIfam" id="TIGR00291">
    <property type="entry name" value="RNA_SBDS"/>
    <property type="match status" value="1"/>
</dbReference>
<dbReference type="GeneID" id="42780471"/>
<evidence type="ECO:0000313" key="8">
    <source>
        <dbReference type="Proteomes" id="UP000474054"/>
    </source>
</evidence>
<evidence type="ECO:0000256" key="1">
    <source>
        <dbReference type="ARBA" id="ARBA00007433"/>
    </source>
</evidence>
<dbReference type="KEGG" id="aamb:D1866_12020"/>
<dbReference type="Proteomes" id="UP000474054">
    <property type="component" value="Unassembled WGS sequence"/>
</dbReference>
<evidence type="ECO:0000313" key="7">
    <source>
        <dbReference type="Proteomes" id="UP000426328"/>
    </source>
</evidence>
<comment type="similarity">
    <text evidence="1">Belongs to the SDO1/SBDS family.</text>
</comment>
<dbReference type="InterPro" id="IPR037188">
    <property type="entry name" value="Sdo1/SBDS_central_sf"/>
</dbReference>
<evidence type="ECO:0000313" key="6">
    <source>
        <dbReference type="EMBL" id="QGR22613.1"/>
    </source>
</evidence>
<dbReference type="Gene3D" id="1.10.10.900">
    <property type="entry name" value="SBDS protein C-terminal domain, subdomain 1"/>
    <property type="match status" value="1"/>
</dbReference>
<keyword evidence="7" id="KW-1185">Reference proteome</keyword>
<feature type="domain" description="Ribosome maturation protein SDO1/SBDS N-terminal" evidence="2">
    <location>
        <begin position="6"/>
        <end position="92"/>
    </location>
</feature>
<dbReference type="SUPFAM" id="SSF54980">
    <property type="entry name" value="EF-G C-terminal domain-like"/>
    <property type="match status" value="1"/>
</dbReference>
<evidence type="ECO:0000259" key="3">
    <source>
        <dbReference type="Pfam" id="PF09377"/>
    </source>
</evidence>
<dbReference type="SUPFAM" id="SSF89895">
    <property type="entry name" value="FYSH domain"/>
    <property type="match status" value="1"/>
</dbReference>
<evidence type="ECO:0000313" key="5">
    <source>
        <dbReference type="EMBL" id="MQL54824.1"/>
    </source>
</evidence>
<reference evidence="6 7" key="2">
    <citation type="submission" date="2019-10" db="EMBL/GenBank/DDBJ databases">
        <title>Genome Sequences from Six Type Strain Members of the Archaeal Family Sulfolobaceae: Acidianus ambivalens, Acidianus infernus, Metallosphaera prunae, Stygiolobus azoricus, Sulfolobus metallicus, and Sulfurisphaera ohwakuensis.</title>
        <authorList>
            <person name="Counts J.A."/>
            <person name="Kelly R.M."/>
        </authorList>
    </citation>
    <scope>NUCLEOTIDE SEQUENCE [LARGE SCALE GENOMIC DNA]</scope>
    <source>
        <strain evidence="6 7">LEI 10</strain>
    </source>
</reference>
<dbReference type="RefSeq" id="WP_152940151.1">
    <property type="nucleotide sequence ID" value="NZ_CP045482.1"/>
</dbReference>
<dbReference type="Pfam" id="PF01172">
    <property type="entry name" value="SBDS_N"/>
    <property type="match status" value="1"/>
</dbReference>
<accession>A0A650CXR3</accession>
<gene>
    <name evidence="6" type="ORF">D1866_12020</name>
    <name evidence="5" type="ORF">GFB69_03460</name>
</gene>
<dbReference type="Pfam" id="PF09377">
    <property type="entry name" value="SBDS_domain_II"/>
    <property type="match status" value="1"/>
</dbReference>
<dbReference type="InterPro" id="IPR039100">
    <property type="entry name" value="Sdo1/SBDS-like"/>
</dbReference>
<dbReference type="Gene3D" id="3.30.1250.10">
    <property type="entry name" value="Ribosome maturation protein SBDS, N-terminal domain"/>
    <property type="match status" value="1"/>
</dbReference>
<feature type="domain" description="Ribosome maturation protein SDO1/SBDS C-terminal" evidence="4">
    <location>
        <begin position="164"/>
        <end position="230"/>
    </location>
</feature>
<evidence type="ECO:0000259" key="2">
    <source>
        <dbReference type="Pfam" id="PF01172"/>
    </source>
</evidence>
<feature type="domain" description="Ribosome maturation protein SDO1/SBDS central" evidence="3">
    <location>
        <begin position="100"/>
        <end position="161"/>
    </location>
</feature>
<name>A0A650CXR3_ACIAM</name>
<dbReference type="Proteomes" id="UP000426328">
    <property type="component" value="Chromosome"/>
</dbReference>
<dbReference type="InterPro" id="IPR036786">
    <property type="entry name" value="Ribosome_mat_SBDS_N_sf"/>
</dbReference>
<dbReference type="EMBL" id="CP045482">
    <property type="protein sequence ID" value="QGR22613.1"/>
    <property type="molecule type" value="Genomic_DNA"/>
</dbReference>
<dbReference type="SUPFAM" id="SSF109728">
    <property type="entry name" value="Hypothetical protein AF0491, middle domain"/>
    <property type="match status" value="1"/>
</dbReference>
<dbReference type="PANTHER" id="PTHR10927:SF4">
    <property type="entry name" value="RIBOSOME MATURATION PROTEIN SDO1 HOMOLOG"/>
    <property type="match status" value="1"/>
</dbReference>
<dbReference type="EMBL" id="WHYS01000001">
    <property type="protein sequence ID" value="MQL54824.1"/>
    <property type="molecule type" value="Genomic_DNA"/>
</dbReference>
<dbReference type="AlphaFoldDB" id="A0A650CXR3"/>
<evidence type="ECO:0000259" key="4">
    <source>
        <dbReference type="Pfam" id="PF20268"/>
    </source>
</evidence>
<dbReference type="InterPro" id="IPR046928">
    <property type="entry name" value="SDO1/SBDS_C"/>
</dbReference>
<sequence length="232" mass="25896">MAKQDYVVIKYESHGERFEILVKPKEAMAFRSGKSISLSDVVISDTIYKDVKKGLKASPSALKKVFGTTDFETVAREILLKGEMPITAEQRKEMLESKKKQLIDFIHRNAIDPKTHLPIPPARIEAAMEEARVQIDLNRDVESQALQIIHELARIIPIKVARATLEIKVPAKYSSKVKSQLSNLGSVKKTNWLSDGTLIAEIEIPAGAQEEVIDKLNSLTKGEVEVKVLQVV</sequence>
<proteinExistence type="inferred from homology"/>
<reference evidence="5 8" key="1">
    <citation type="submission" date="2019-10" db="EMBL/GenBank/DDBJ databases">
        <title>Comparative genomics of sulfur disproportionating microorganisms.</title>
        <authorList>
            <person name="Ward L.M."/>
            <person name="Bertran E."/>
            <person name="Johnston D."/>
        </authorList>
    </citation>
    <scope>NUCLEOTIDE SEQUENCE [LARGE SCALE GENOMIC DNA]</scope>
    <source>
        <strain evidence="5 8">DSM 3772</strain>
    </source>
</reference>
<dbReference type="Pfam" id="PF20268">
    <property type="entry name" value="SBDS_C"/>
    <property type="match status" value="1"/>
</dbReference>
<dbReference type="InterPro" id="IPR002140">
    <property type="entry name" value="Sdo1/SBDS"/>
</dbReference>
<dbReference type="PANTHER" id="PTHR10927">
    <property type="entry name" value="RIBOSOME MATURATION PROTEIN SBDS"/>
    <property type="match status" value="1"/>
</dbReference>